<feature type="transmembrane region" description="Helical" evidence="1">
    <location>
        <begin position="183"/>
        <end position="206"/>
    </location>
</feature>
<keyword evidence="1" id="KW-1133">Transmembrane helix</keyword>
<feature type="transmembrane region" description="Helical" evidence="1">
    <location>
        <begin position="21"/>
        <end position="41"/>
    </location>
</feature>
<dbReference type="OrthoDB" id="247032at2759"/>
<dbReference type="EMBL" id="AHKC01010672">
    <property type="protein sequence ID" value="EKF31666.1"/>
    <property type="molecule type" value="Genomic_DNA"/>
</dbReference>
<feature type="transmembrane region" description="Helical" evidence="1">
    <location>
        <begin position="105"/>
        <end position="127"/>
    </location>
</feature>
<evidence type="ECO:0000313" key="2">
    <source>
        <dbReference type="EMBL" id="EKF31666.1"/>
    </source>
</evidence>
<keyword evidence="3" id="KW-1185">Reference proteome</keyword>
<protein>
    <submittedName>
        <fullName evidence="2">Uncharacterized protein</fullName>
    </submittedName>
</protein>
<name>K2N9X3_TRYCR</name>
<accession>K2N9X3</accession>
<comment type="caution">
    <text evidence="2">The sequence shown here is derived from an EMBL/GenBank/DDBJ whole genome shotgun (WGS) entry which is preliminary data.</text>
</comment>
<evidence type="ECO:0000313" key="3">
    <source>
        <dbReference type="Proteomes" id="UP000007350"/>
    </source>
</evidence>
<evidence type="ECO:0000256" key="1">
    <source>
        <dbReference type="SAM" id="Phobius"/>
    </source>
</evidence>
<feature type="transmembrane region" description="Helical" evidence="1">
    <location>
        <begin position="139"/>
        <end position="163"/>
    </location>
</feature>
<organism evidence="2 3">
    <name type="scientific">Trypanosoma cruzi marinkellei</name>
    <dbReference type="NCBI Taxonomy" id="85056"/>
    <lineage>
        <taxon>Eukaryota</taxon>
        <taxon>Discoba</taxon>
        <taxon>Euglenozoa</taxon>
        <taxon>Kinetoplastea</taxon>
        <taxon>Metakinetoplastina</taxon>
        <taxon>Trypanosomatida</taxon>
        <taxon>Trypanosomatidae</taxon>
        <taxon>Trypanosoma</taxon>
        <taxon>Schizotrypanum</taxon>
    </lineage>
</organism>
<sequence length="291" mass="33824">MRCILQEYEWRRKEKKKEREARSLWIFIYFPLQTYVFVILYRSEKKNNPECCTHAHTHTCIVLLLFHFCTHLLKGGKMIDRETQTPESQLGAQLRIHFKGLSRRMGLVVVAVALLCILNGCSYYLYWRPLFAYNPSPPVALYATLAGVFFLFIMAQGIIQIALHTMIEHINSSKREREIRRCYFFFFLALLPATSGQLSLYAGGWIKASEPKAVICIFTVSLDLFCILCSLAHVWVSICVHWIHMGVFRAALEKRAKRRNNWDKQLAYIISTVKPPDSSLYLDPHRPSVET</sequence>
<dbReference type="AlphaFoldDB" id="K2N9X3"/>
<proteinExistence type="predicted"/>
<feature type="transmembrane region" description="Helical" evidence="1">
    <location>
        <begin position="53"/>
        <end position="73"/>
    </location>
</feature>
<keyword evidence="1" id="KW-0812">Transmembrane</keyword>
<keyword evidence="1" id="KW-0472">Membrane</keyword>
<gene>
    <name evidence="2" type="ORF">MOQ_004496</name>
</gene>
<reference evidence="2 3" key="1">
    <citation type="journal article" date="2012" name="BMC Genomics">
        <title>Comparative genomic analysis of human infective Trypanosoma cruzi lineages with the bat-restricted subspecies T. cruzi marinkellei.</title>
        <authorList>
            <person name="Franzen O."/>
            <person name="Talavera-Lopez C."/>
            <person name="Ochaya S."/>
            <person name="Butler C.E."/>
            <person name="Messenger L.A."/>
            <person name="Lewis M.D."/>
            <person name="Llewellyn M.S."/>
            <person name="Marinkelle C.J."/>
            <person name="Tyler K.M."/>
            <person name="Miles M.A."/>
            <person name="Andersson B."/>
        </authorList>
    </citation>
    <scope>NUCLEOTIDE SEQUENCE [LARGE SCALE GENOMIC DNA]</scope>
    <source>
        <strain evidence="2 3">B7</strain>
    </source>
</reference>
<dbReference type="Proteomes" id="UP000007350">
    <property type="component" value="Unassembled WGS sequence"/>
</dbReference>
<feature type="transmembrane region" description="Helical" evidence="1">
    <location>
        <begin position="212"/>
        <end position="236"/>
    </location>
</feature>